<protein>
    <submittedName>
        <fullName evidence="1">Uncharacterized protein DUF955</fullName>
    </submittedName>
</protein>
<name>A0A316HX98_9PSEU</name>
<reference evidence="1 2" key="1">
    <citation type="submission" date="2018-05" db="EMBL/GenBank/DDBJ databases">
        <title>Genomic Encyclopedia of Type Strains, Phase IV (KMG-IV): sequencing the most valuable type-strain genomes for metagenomic binning, comparative biology and taxonomic classification.</title>
        <authorList>
            <person name="Goeker M."/>
        </authorList>
    </citation>
    <scope>NUCLEOTIDE SEQUENCE [LARGE SCALE GENOMIC DNA]</scope>
    <source>
        <strain evidence="1 2">DSM 45480</strain>
    </source>
</reference>
<organism evidence="1 2">
    <name type="scientific">Lentzea atacamensis</name>
    <dbReference type="NCBI Taxonomy" id="531938"/>
    <lineage>
        <taxon>Bacteria</taxon>
        <taxon>Bacillati</taxon>
        <taxon>Actinomycetota</taxon>
        <taxon>Actinomycetes</taxon>
        <taxon>Pseudonocardiales</taxon>
        <taxon>Pseudonocardiaceae</taxon>
        <taxon>Lentzea</taxon>
    </lineage>
</organism>
<evidence type="ECO:0000313" key="1">
    <source>
        <dbReference type="EMBL" id="PWK84590.1"/>
    </source>
</evidence>
<gene>
    <name evidence="1" type="ORF">C8D88_108205</name>
</gene>
<dbReference type="EMBL" id="QGHB01000008">
    <property type="protein sequence ID" value="PWK84590.1"/>
    <property type="molecule type" value="Genomic_DNA"/>
</dbReference>
<proteinExistence type="predicted"/>
<dbReference type="RefSeq" id="WP_170155105.1">
    <property type="nucleotide sequence ID" value="NZ_QGHB01000008.1"/>
</dbReference>
<accession>A0A316HX98</accession>
<evidence type="ECO:0000313" key="2">
    <source>
        <dbReference type="Proteomes" id="UP000246005"/>
    </source>
</evidence>
<dbReference type="Proteomes" id="UP000246005">
    <property type="component" value="Unassembled WGS sequence"/>
</dbReference>
<comment type="caution">
    <text evidence="1">The sequence shown here is derived from an EMBL/GenBank/DDBJ whole genome shotgun (WGS) entry which is preliminary data.</text>
</comment>
<dbReference type="Gene3D" id="1.10.10.2910">
    <property type="match status" value="1"/>
</dbReference>
<sequence>MSLFLHATRIVGSLSPEIRQAIGQNPLTGVRLLDLTASPVEELEHRRGEGGWCDGVSFLEEGVILYCPSPYSRRQNFTIVHEIAHWLVDSDDDALDWVADHEDSQRVIEQLCDHIAGKLLIADEIVSAVLDGQPVHAAHLRALYDATAASEPACAIALARRLPGVGAIVIIDRATNEVAYSSLRWDGFDERPVAYPWSGQRVPETHPLTRLAAGDERRVRSWWSTPWGERHPYYMDVICGHNRIHAIFCEQDLWAIEDLHLDVPDRRTQRPSRELTCPCGFRGTVTGYPHDVCGEMFCPKCDSCGCTRKTAKHRRCSKCTVLTPPADLIDELCSMCR</sequence>
<dbReference type="AlphaFoldDB" id="A0A316HX98"/>